<proteinExistence type="predicted"/>
<feature type="domain" description="HYR" evidence="3">
    <location>
        <begin position="995"/>
        <end position="1077"/>
    </location>
</feature>
<dbReference type="Proteomes" id="UP000199663">
    <property type="component" value="Unassembled WGS sequence"/>
</dbReference>
<dbReference type="InterPro" id="IPR057078">
    <property type="entry name" value="HYR-4C"/>
</dbReference>
<dbReference type="Pfam" id="PF17164">
    <property type="entry name" value="DUF5122"/>
    <property type="match status" value="14"/>
</dbReference>
<dbReference type="Pfam" id="PF23237">
    <property type="entry name" value="HYR_4C"/>
    <property type="match status" value="1"/>
</dbReference>
<feature type="domain" description="HYR" evidence="3">
    <location>
        <begin position="1078"/>
        <end position="1162"/>
    </location>
</feature>
<dbReference type="Gene3D" id="2.60.40.10">
    <property type="entry name" value="Immunoglobulins"/>
    <property type="match status" value="4"/>
</dbReference>
<feature type="signal peptide" evidence="2">
    <location>
        <begin position="1"/>
        <end position="19"/>
    </location>
</feature>
<evidence type="ECO:0000313" key="5">
    <source>
        <dbReference type="Proteomes" id="UP000199663"/>
    </source>
</evidence>
<evidence type="ECO:0000313" key="4">
    <source>
        <dbReference type="EMBL" id="SDZ23767.1"/>
    </source>
</evidence>
<dbReference type="PANTHER" id="PTHR24273">
    <property type="entry name" value="FI04643P-RELATED"/>
    <property type="match status" value="1"/>
</dbReference>
<dbReference type="Pfam" id="PF18962">
    <property type="entry name" value="Por_Secre_tail"/>
    <property type="match status" value="1"/>
</dbReference>
<dbReference type="NCBIfam" id="TIGR02608">
    <property type="entry name" value="delta_60_rpt"/>
    <property type="match status" value="13"/>
</dbReference>
<dbReference type="InterPro" id="IPR013783">
    <property type="entry name" value="Ig-like_fold"/>
</dbReference>
<feature type="domain" description="HYR" evidence="3">
    <location>
        <begin position="1163"/>
        <end position="1245"/>
    </location>
</feature>
<accession>A0A1H3RDK7</accession>
<dbReference type="Pfam" id="PF02494">
    <property type="entry name" value="HYR"/>
    <property type="match status" value="4"/>
</dbReference>
<dbReference type="Gene3D" id="2.80.10.50">
    <property type="match status" value="6"/>
</dbReference>
<protein>
    <submittedName>
        <fullName evidence="4">Delta-60 repeat domain-containing protein/Por secretion system C-terminal sorting domain-containing protein</fullName>
    </submittedName>
</protein>
<dbReference type="EMBL" id="FNQC01000008">
    <property type="protein sequence ID" value="SDZ23767.1"/>
    <property type="molecule type" value="Genomic_DNA"/>
</dbReference>
<dbReference type="PANTHER" id="PTHR24273:SF32">
    <property type="entry name" value="HYALIN"/>
    <property type="match status" value="1"/>
</dbReference>
<evidence type="ECO:0000259" key="3">
    <source>
        <dbReference type="PROSITE" id="PS50825"/>
    </source>
</evidence>
<keyword evidence="1" id="KW-0677">Repeat</keyword>
<feature type="chain" id="PRO_5047157993" evidence="2">
    <location>
        <begin position="20"/>
        <end position="1417"/>
    </location>
</feature>
<evidence type="ECO:0000256" key="2">
    <source>
        <dbReference type="SAM" id="SignalP"/>
    </source>
</evidence>
<gene>
    <name evidence="4" type="ORF">SAMN05444412_10858</name>
</gene>
<keyword evidence="5" id="KW-1185">Reference proteome</keyword>
<comment type="caution">
    <text evidence="4">The sequence shown here is derived from an EMBL/GenBank/DDBJ whole genome shotgun (WGS) entry which is preliminary data.</text>
</comment>
<reference evidence="4 5" key="1">
    <citation type="submission" date="2016-10" db="EMBL/GenBank/DDBJ databases">
        <authorList>
            <person name="Varghese N."/>
            <person name="Submissions S."/>
        </authorList>
    </citation>
    <scope>NUCLEOTIDE SEQUENCE [LARGE SCALE GENOMIC DNA]</scope>
    <source>
        <strain evidence="4 5">DSM 17997</strain>
    </source>
</reference>
<dbReference type="NCBIfam" id="TIGR04183">
    <property type="entry name" value="Por_Secre_tail"/>
    <property type="match status" value="1"/>
</dbReference>
<dbReference type="InterPro" id="IPR011043">
    <property type="entry name" value="Gal_Oxase/kelch_b-propeller"/>
</dbReference>
<organism evidence="4 5">
    <name type="scientific">Rhodonellum ikkaensis</name>
    <dbReference type="NCBI Taxonomy" id="336829"/>
    <lineage>
        <taxon>Bacteria</taxon>
        <taxon>Pseudomonadati</taxon>
        <taxon>Bacteroidota</taxon>
        <taxon>Cytophagia</taxon>
        <taxon>Cytophagales</taxon>
        <taxon>Cytophagaceae</taxon>
        <taxon>Rhodonellum</taxon>
    </lineage>
</organism>
<evidence type="ECO:0000256" key="1">
    <source>
        <dbReference type="ARBA" id="ARBA00022737"/>
    </source>
</evidence>
<sequence>MKRKLLLLFYFLFSFFVSAQDGSNDPSFNADQINLRGDGPSGTVSTTIIQPDGKLIIGGAFGSYNGTARSNIARLNADGSLDNEFNPGTGANSSIQTLALQPDGKLIIGGLFTSFNGTARNYIARLNVDGSLDTGFNPGMGANNDVRTISLQSDGKIIIGGNFNSYNGTLINRIARLNADGSLDAGFNLGSGVIGGVFTTNIQPDGKIIIGGAIISFNGTVRNNIARLNPDGSLDTNFNPGTGANSTITTIALQSDGKLIIGGIFTSYNGTARNHIARLNVDGSLDSSFNPGMGANGMIRTASIQSDGNIIINGDFTFYNGIAINRIARLNADGSLDAGFSLGTGANDRIFTASVQSNGTIIIGGSFTFYNGTAINRIARLNTDGSLDTGFNTNTGANAQVFAASIQPSGKIIIGGHFTSYNGTNINHIARLNVDGSLDTGFNSGTGPNNSVSKIFLQPNGKLIIIGLFTSYNGTEIKGIARLNADGSLDTSFNPVLGSYASIMTVAFQPDGKLIIVGSFTFFNDSKINYIARLNSDGSLDSEYNTGTGTSNTILTAFIQPDGKLVIGGQFTFYNGIAVKPIVRLNVDGTLDTDFNPEIGMINSIMTAILQPGGKIIIKGNFISLGTVTRRIARLNADGSLDTSFNDGTGPNQRVFTVTLQPDGKLLVGGDFTSYNGIALNHIARLNTDGSIDSTFNPGTGSNNTVRTAVLQPDGKIIIGGDFTSYDNVSRVRINRLLNSIEPEKDEEAPVPDKETLAVFVAQCIVNFEDLTIPTATDNVDGTIQGTTDEGIFPITIQGSTIITWTYTDAAGNSSTQTQEILIADTEKPIIAATQDILQAADAGSCEAVLSISAPSVTDNCNTRIVANGLRSDGLSLNEPYPLGITTITWTAVDSAGNQADVVQQNISVIDEEKPIIGGVSPITQPSDIGSCGAILTTIAPLALDNCDNPVATGTRSDGLELSDVFPVGVTIITWSAKDASGNEAEVKTQMVTVTDEEGPKIVSLPSDIEKFNDPGLCSALVSWTAPTVTDNCGESTLTQTSGLTNGSVFPVGSTTVTYTATDASGNAHSESFKVTVNDNEQPEIVGLPSDMLAKTDLGLCGVTVNWTAPTVTDNCGGSTIAQTSGLTNGSVFPIGTNTITYTATDASGNTNSGSFTITVTNEEKPSIIGLPDNILKNNDTGLCGAVVSWTLPTSSDSCGGSSITQTAGPLNGSFFPVGTTLVTYTATDDSGNSYSETFTVGVIDNQAPTVLVKNHTLQLDNSGNATLSVSDINNGSIDNCSIESELIYELSKSAFTISDVGVNRVTLTIIDAVGNSNSANAIVTVLNPKNLSTENLNFIIFPNPAISETNILVNLIEEATVTISLYDAAGKLLIRNETFRAGSFMETFLLDGLAPGLYNIQLQVGNTSKTKRLIKL</sequence>
<name>A0A1H3RDK7_9BACT</name>
<keyword evidence="2" id="KW-0732">Signal</keyword>
<dbReference type="SUPFAM" id="SSF50965">
    <property type="entry name" value="Galactose oxidase, central domain"/>
    <property type="match status" value="2"/>
</dbReference>
<dbReference type="InterPro" id="IPR003410">
    <property type="entry name" value="HYR_dom"/>
</dbReference>
<dbReference type="RefSeq" id="WP_019598235.1">
    <property type="nucleotide sequence ID" value="NZ_FNQC01000008.1"/>
</dbReference>
<feature type="domain" description="HYR" evidence="3">
    <location>
        <begin position="824"/>
        <end position="911"/>
    </location>
</feature>
<dbReference type="PROSITE" id="PS50825">
    <property type="entry name" value="HYR"/>
    <property type="match status" value="4"/>
</dbReference>
<dbReference type="InterPro" id="IPR013431">
    <property type="entry name" value="Delta_60_rpt"/>
</dbReference>
<dbReference type="InterPro" id="IPR026444">
    <property type="entry name" value="Secre_tail"/>
</dbReference>